<sequence length="265" mass="28168">MTLHTRAALRDDLAPLGIGPGDIVMAHAAVSRVGPVLGGPDTLIAALRDAVGPAGTVMAYTDWDACYEPLLDAAGRVPDEWRGHVPPFDPAASRAIRDNGVLPEFLRTTPGALRSGSPGASVAAIGARAEWLTADHPLDFGYGPDTPLAKLVEARGKVAMIGAPLDTMTLLHHAEHLARVPGKRIKRVEVPFAREGGVEWRRVEEFDTAEPVVADLADDYFATIVEDFLATGQGQTGLVGDAMTIVVDAAAITPFAVDWIERRCR</sequence>
<comment type="catalytic activity">
    <reaction evidence="5">
        <text>a 2-deoxystreptamine antibiotic + acetyl-CoA = an N(3)-acetyl-2-deoxystreptamine antibiotic + CoA + H(+)</text>
        <dbReference type="Rhea" id="RHEA:12665"/>
        <dbReference type="ChEBI" id="CHEBI:15378"/>
        <dbReference type="ChEBI" id="CHEBI:57287"/>
        <dbReference type="ChEBI" id="CHEBI:57288"/>
        <dbReference type="ChEBI" id="CHEBI:57921"/>
        <dbReference type="ChEBI" id="CHEBI:77452"/>
        <dbReference type="EC" id="2.3.1.81"/>
    </reaction>
</comment>
<accession>A0A396RQ33</accession>
<keyword evidence="4 5" id="KW-0012">Acyltransferase</keyword>
<evidence type="ECO:0000256" key="5">
    <source>
        <dbReference type="RuleBase" id="RU365031"/>
    </source>
</evidence>
<protein>
    <recommendedName>
        <fullName evidence="2 5">Aminoglycoside N(3)-acetyltransferase</fullName>
        <ecNumber evidence="5">2.3.1.-</ecNumber>
    </recommendedName>
</protein>
<dbReference type="EC" id="2.3.1.-" evidence="5"/>
<reference evidence="6 7" key="1">
    <citation type="submission" date="2018-08" db="EMBL/GenBank/DDBJ databases">
        <title>The multiple taxonomic identification of Sphingomonas gilva.</title>
        <authorList>
            <person name="Zhu D."/>
            <person name="Zheng S."/>
        </authorList>
    </citation>
    <scope>NUCLEOTIDE SEQUENCE [LARGE SCALE GENOMIC DNA]</scope>
    <source>
        <strain evidence="6 7">ZDH117</strain>
    </source>
</reference>
<dbReference type="GO" id="GO:0046677">
    <property type="term" value="P:response to antibiotic"/>
    <property type="evidence" value="ECO:0007669"/>
    <property type="project" value="UniProtKB-KW"/>
</dbReference>
<proteinExistence type="inferred from homology"/>
<comment type="caution">
    <text evidence="6">The sequence shown here is derived from an EMBL/GenBank/DDBJ whole genome shotgun (WGS) entry which is preliminary data.</text>
</comment>
<keyword evidence="3 5" id="KW-0808">Transferase</keyword>
<dbReference type="AlphaFoldDB" id="A0A396RQ33"/>
<comment type="similarity">
    <text evidence="1 5">Belongs to the antibiotic N-acetyltransferase family.</text>
</comment>
<dbReference type="PANTHER" id="PTHR11104:SF0">
    <property type="entry name" value="SPBETA PROPHAGE-DERIVED AMINOGLYCOSIDE N(3')-ACETYLTRANSFERASE-LIKE PROTEIN YOKD"/>
    <property type="match status" value="1"/>
</dbReference>
<name>A0A396RQ33_9SPHN</name>
<dbReference type="Proteomes" id="UP000266693">
    <property type="component" value="Unassembled WGS sequence"/>
</dbReference>
<dbReference type="OrthoDB" id="7330654at2"/>
<organism evidence="6 7">
    <name type="scientific">Sphingomonas gilva</name>
    <dbReference type="NCBI Taxonomy" id="2305907"/>
    <lineage>
        <taxon>Bacteria</taxon>
        <taxon>Pseudomonadati</taxon>
        <taxon>Pseudomonadota</taxon>
        <taxon>Alphaproteobacteria</taxon>
        <taxon>Sphingomonadales</taxon>
        <taxon>Sphingomonadaceae</taxon>
        <taxon>Sphingomonas</taxon>
    </lineage>
</organism>
<evidence type="ECO:0000256" key="1">
    <source>
        <dbReference type="ARBA" id="ARBA00006383"/>
    </source>
</evidence>
<gene>
    <name evidence="6" type="primary">aac(3)</name>
    <name evidence="6" type="ORF">D1610_05710</name>
</gene>
<evidence type="ECO:0000313" key="7">
    <source>
        <dbReference type="Proteomes" id="UP000266693"/>
    </source>
</evidence>
<dbReference type="NCBIfam" id="NF033082">
    <property type="entry name" value="AAC_3"/>
    <property type="match status" value="1"/>
</dbReference>
<dbReference type="GO" id="GO:0046353">
    <property type="term" value="F:aminoglycoside 3-N-acetyltransferase activity"/>
    <property type="evidence" value="ECO:0007669"/>
    <property type="project" value="UniProtKB-EC"/>
</dbReference>
<dbReference type="InterPro" id="IPR028345">
    <property type="entry name" value="Antibiotic_NAT-like"/>
</dbReference>
<dbReference type="EMBL" id="QWLV01000002">
    <property type="protein sequence ID" value="RHW17996.1"/>
    <property type="molecule type" value="Genomic_DNA"/>
</dbReference>
<keyword evidence="7" id="KW-1185">Reference proteome</keyword>
<dbReference type="InterPro" id="IPR003679">
    <property type="entry name" value="Amioglycoside_AcTrfase"/>
</dbReference>
<evidence type="ECO:0000313" key="6">
    <source>
        <dbReference type="EMBL" id="RHW17996.1"/>
    </source>
</evidence>
<dbReference type="SUPFAM" id="SSF110710">
    <property type="entry name" value="TTHA0583/YokD-like"/>
    <property type="match status" value="1"/>
</dbReference>
<evidence type="ECO:0000256" key="4">
    <source>
        <dbReference type="ARBA" id="ARBA00023315"/>
    </source>
</evidence>
<dbReference type="PANTHER" id="PTHR11104">
    <property type="entry name" value="AMINOGLYCOSIDE N3-ACETYLTRANSFERASE"/>
    <property type="match status" value="1"/>
</dbReference>
<keyword evidence="5" id="KW-0046">Antibiotic resistance</keyword>
<evidence type="ECO:0000256" key="2">
    <source>
        <dbReference type="ARBA" id="ARBA00012882"/>
    </source>
</evidence>
<dbReference type="Pfam" id="PF02522">
    <property type="entry name" value="Antibiotic_NAT"/>
    <property type="match status" value="1"/>
</dbReference>
<evidence type="ECO:0000256" key="3">
    <source>
        <dbReference type="ARBA" id="ARBA00022679"/>
    </source>
</evidence>